<organism evidence="2 3">
    <name type="scientific">Enterobacter agglomerans</name>
    <name type="common">Erwinia herbicola</name>
    <name type="synonym">Pantoea agglomerans</name>
    <dbReference type="NCBI Taxonomy" id="549"/>
    <lineage>
        <taxon>Bacteria</taxon>
        <taxon>Pseudomonadati</taxon>
        <taxon>Pseudomonadota</taxon>
        <taxon>Gammaproteobacteria</taxon>
        <taxon>Enterobacterales</taxon>
        <taxon>Erwiniaceae</taxon>
        <taxon>Pantoea</taxon>
        <taxon>Pantoea agglomerans group</taxon>
    </lineage>
</organism>
<evidence type="ECO:0000313" key="3">
    <source>
        <dbReference type="Proteomes" id="UP000461948"/>
    </source>
</evidence>
<evidence type="ECO:0000256" key="1">
    <source>
        <dbReference type="SAM" id="MobiDB-lite"/>
    </source>
</evidence>
<gene>
    <name evidence="2" type="ORF">GKC49_01165</name>
</gene>
<reference evidence="2 3" key="1">
    <citation type="submission" date="2019-11" db="EMBL/GenBank/DDBJ databases">
        <title>Draft Genome Sequence of Plant Growth-Promoting Rhizosphere-Associated Bacteria.</title>
        <authorList>
            <person name="Vasilyev I.Y."/>
            <person name="Radchenko V."/>
            <person name="Ilnitskaya E.V."/>
        </authorList>
    </citation>
    <scope>NUCLEOTIDE SEQUENCE [LARGE SCALE GENOMIC DNA]</scope>
    <source>
        <strain evidence="2 3">VRA_MhP_f</strain>
    </source>
</reference>
<dbReference type="EMBL" id="WKLC01000014">
    <property type="protein sequence ID" value="MSE13810.1"/>
    <property type="molecule type" value="Genomic_DNA"/>
</dbReference>
<comment type="caution">
    <text evidence="2">The sequence shown here is derived from an EMBL/GenBank/DDBJ whole genome shotgun (WGS) entry which is preliminary data.</text>
</comment>
<proteinExistence type="predicted"/>
<evidence type="ECO:0000313" key="2">
    <source>
        <dbReference type="EMBL" id="MSE13810.1"/>
    </source>
</evidence>
<dbReference type="AlphaFoldDB" id="A0A7X2MIL7"/>
<dbReference type="Proteomes" id="UP000461948">
    <property type="component" value="Unassembled WGS sequence"/>
</dbReference>
<sequence>MNTQNVNVKTATPESPKTWAEGHGDALTPAQFRDLYDHLHTNAVFTGISGVNGAQLAELDALEEPTEEPEAAIIYLHKGWPLALYEYDTGYLIFREALAAL</sequence>
<feature type="region of interest" description="Disordered" evidence="1">
    <location>
        <begin position="1"/>
        <end position="23"/>
    </location>
</feature>
<name>A0A7X2MIL7_ENTAG</name>
<feature type="compositionally biased region" description="Polar residues" evidence="1">
    <location>
        <begin position="1"/>
        <end position="15"/>
    </location>
</feature>
<accession>A0A7X2MIL7</accession>
<protein>
    <submittedName>
        <fullName evidence="2">Uncharacterized protein</fullName>
    </submittedName>
</protein>